<name>H2XTD4_CIOIN</name>
<dbReference type="Proteomes" id="UP000008144">
    <property type="component" value="Unassembled WGS sequence"/>
</dbReference>
<evidence type="ECO:0000313" key="3">
    <source>
        <dbReference type="Proteomes" id="UP000008144"/>
    </source>
</evidence>
<reference evidence="3" key="1">
    <citation type="journal article" date="2002" name="Science">
        <title>The draft genome of Ciona intestinalis: insights into chordate and vertebrate origins.</title>
        <authorList>
            <person name="Dehal P."/>
            <person name="Satou Y."/>
            <person name="Campbell R.K."/>
            <person name="Chapman J."/>
            <person name="Degnan B."/>
            <person name="De Tomaso A."/>
            <person name="Davidson B."/>
            <person name="Di Gregorio A."/>
            <person name="Gelpke M."/>
            <person name="Goodstein D.M."/>
            <person name="Harafuji N."/>
            <person name="Hastings K.E."/>
            <person name="Ho I."/>
            <person name="Hotta K."/>
            <person name="Huang W."/>
            <person name="Kawashima T."/>
            <person name="Lemaire P."/>
            <person name="Martinez D."/>
            <person name="Meinertzhagen I.A."/>
            <person name="Necula S."/>
            <person name="Nonaka M."/>
            <person name="Putnam N."/>
            <person name="Rash S."/>
            <person name="Saiga H."/>
            <person name="Satake M."/>
            <person name="Terry A."/>
            <person name="Yamada L."/>
            <person name="Wang H.G."/>
            <person name="Awazu S."/>
            <person name="Azumi K."/>
            <person name="Boore J."/>
            <person name="Branno M."/>
            <person name="Chin-Bow S."/>
            <person name="DeSantis R."/>
            <person name="Doyle S."/>
            <person name="Francino P."/>
            <person name="Keys D.N."/>
            <person name="Haga S."/>
            <person name="Hayashi H."/>
            <person name="Hino K."/>
            <person name="Imai K.S."/>
            <person name="Inaba K."/>
            <person name="Kano S."/>
            <person name="Kobayashi K."/>
            <person name="Kobayashi M."/>
            <person name="Lee B.I."/>
            <person name="Makabe K.W."/>
            <person name="Manohar C."/>
            <person name="Matassi G."/>
            <person name="Medina M."/>
            <person name="Mochizuki Y."/>
            <person name="Mount S."/>
            <person name="Morishita T."/>
            <person name="Miura S."/>
            <person name="Nakayama A."/>
            <person name="Nishizaka S."/>
            <person name="Nomoto H."/>
            <person name="Ohta F."/>
            <person name="Oishi K."/>
            <person name="Rigoutsos I."/>
            <person name="Sano M."/>
            <person name="Sasaki A."/>
            <person name="Sasakura Y."/>
            <person name="Shoguchi E."/>
            <person name="Shin-i T."/>
            <person name="Spagnuolo A."/>
            <person name="Stainier D."/>
            <person name="Suzuki M.M."/>
            <person name="Tassy O."/>
            <person name="Takatori N."/>
            <person name="Tokuoka M."/>
            <person name="Yagi K."/>
            <person name="Yoshizaki F."/>
            <person name="Wada S."/>
            <person name="Zhang C."/>
            <person name="Hyatt P.D."/>
            <person name="Larimer F."/>
            <person name="Detter C."/>
            <person name="Doggett N."/>
            <person name="Glavina T."/>
            <person name="Hawkins T."/>
            <person name="Richardson P."/>
            <person name="Lucas S."/>
            <person name="Kohara Y."/>
            <person name="Levine M."/>
            <person name="Satoh N."/>
            <person name="Rokhsar D.S."/>
        </authorList>
    </citation>
    <scope>NUCLEOTIDE SEQUENCE [LARGE SCALE GENOMIC DNA]</scope>
</reference>
<dbReference type="HOGENOM" id="CLU_3337755_0_0_1"/>
<sequence>KEKYGKFQKVKQFISAFTIGKINFIFVPNLIQFFSRFF</sequence>
<reference evidence="2" key="3">
    <citation type="submission" date="2025-09" db="UniProtKB">
        <authorList>
            <consortium name="Ensembl"/>
        </authorList>
    </citation>
    <scope>IDENTIFICATION</scope>
</reference>
<keyword evidence="1" id="KW-0812">Transmembrane</keyword>
<reference evidence="2" key="2">
    <citation type="submission" date="2025-08" db="UniProtKB">
        <authorList>
            <consortium name="Ensembl"/>
        </authorList>
    </citation>
    <scope>IDENTIFICATION</scope>
</reference>
<accession>H2XTD4</accession>
<dbReference type="InParanoid" id="H2XTD4"/>
<feature type="transmembrane region" description="Helical" evidence="1">
    <location>
        <begin position="12"/>
        <end position="34"/>
    </location>
</feature>
<keyword evidence="1" id="KW-0472">Membrane</keyword>
<dbReference type="Ensembl" id="ENSCINT00000034882.1">
    <property type="protein sequence ID" value="ENSCINP00000032918.1"/>
    <property type="gene ID" value="ENSCING00000022879.1"/>
</dbReference>
<organism evidence="2 3">
    <name type="scientific">Ciona intestinalis</name>
    <name type="common">Transparent sea squirt</name>
    <name type="synonym">Ascidia intestinalis</name>
    <dbReference type="NCBI Taxonomy" id="7719"/>
    <lineage>
        <taxon>Eukaryota</taxon>
        <taxon>Metazoa</taxon>
        <taxon>Chordata</taxon>
        <taxon>Tunicata</taxon>
        <taxon>Ascidiacea</taxon>
        <taxon>Phlebobranchia</taxon>
        <taxon>Cionidae</taxon>
        <taxon>Ciona</taxon>
    </lineage>
</organism>
<evidence type="ECO:0000256" key="1">
    <source>
        <dbReference type="SAM" id="Phobius"/>
    </source>
</evidence>
<evidence type="ECO:0000313" key="2">
    <source>
        <dbReference type="Ensembl" id="ENSCINP00000032918.1"/>
    </source>
</evidence>
<protein>
    <submittedName>
        <fullName evidence="2">Uncharacterized protein</fullName>
    </submittedName>
</protein>
<keyword evidence="3" id="KW-1185">Reference proteome</keyword>
<dbReference type="AlphaFoldDB" id="H2XTD4"/>
<keyword evidence="1" id="KW-1133">Transmembrane helix</keyword>
<proteinExistence type="predicted"/>